<proteinExistence type="predicted"/>
<organism evidence="8 9">
    <name type="scientific">Microvirgula aerodenitrificans</name>
    <dbReference type="NCBI Taxonomy" id="57480"/>
    <lineage>
        <taxon>Bacteria</taxon>
        <taxon>Pseudomonadati</taxon>
        <taxon>Pseudomonadota</taxon>
        <taxon>Betaproteobacteria</taxon>
        <taxon>Neisseriales</taxon>
        <taxon>Aquaspirillaceae</taxon>
        <taxon>Microvirgula</taxon>
    </lineage>
</organism>
<feature type="transmembrane region" description="Helical" evidence="6">
    <location>
        <begin position="365"/>
        <end position="382"/>
    </location>
</feature>
<comment type="subcellular location">
    <subcellularLocation>
        <location evidence="1">Membrane</location>
        <topology evidence="1">Multi-pass membrane protein</topology>
    </subcellularLocation>
</comment>
<name>A0A2S0PE38_9NEIS</name>
<keyword evidence="4 6" id="KW-1133">Transmembrane helix</keyword>
<dbReference type="RefSeq" id="WP_084299983.1">
    <property type="nucleotide sequence ID" value="NZ_CP028519.1"/>
</dbReference>
<keyword evidence="3 6" id="KW-0812">Transmembrane</keyword>
<dbReference type="KEGG" id="maer:DAI18_17540"/>
<feature type="transmembrane region" description="Helical" evidence="6">
    <location>
        <begin position="113"/>
        <end position="135"/>
    </location>
</feature>
<feature type="transmembrane region" description="Helical" evidence="6">
    <location>
        <begin position="412"/>
        <end position="433"/>
    </location>
</feature>
<dbReference type="OrthoDB" id="7066727at2"/>
<evidence type="ECO:0000256" key="6">
    <source>
        <dbReference type="SAM" id="Phobius"/>
    </source>
</evidence>
<evidence type="ECO:0000256" key="5">
    <source>
        <dbReference type="ARBA" id="ARBA00023136"/>
    </source>
</evidence>
<dbReference type="Proteomes" id="UP000244173">
    <property type="component" value="Chromosome"/>
</dbReference>
<feature type="transmembrane region" description="Helical" evidence="6">
    <location>
        <begin position="340"/>
        <end position="359"/>
    </location>
</feature>
<dbReference type="InterPro" id="IPR020846">
    <property type="entry name" value="MFS_dom"/>
</dbReference>
<dbReference type="Gene3D" id="1.20.1720.10">
    <property type="entry name" value="Multidrug resistance protein D"/>
    <property type="match status" value="1"/>
</dbReference>
<protein>
    <submittedName>
        <fullName evidence="8">MFS transporter</fullName>
    </submittedName>
</protein>
<keyword evidence="2" id="KW-0813">Transport</keyword>
<feature type="transmembrane region" description="Helical" evidence="6">
    <location>
        <begin position="312"/>
        <end position="333"/>
    </location>
</feature>
<dbReference type="SUPFAM" id="SSF103473">
    <property type="entry name" value="MFS general substrate transporter"/>
    <property type="match status" value="1"/>
</dbReference>
<dbReference type="InterPro" id="IPR036259">
    <property type="entry name" value="MFS_trans_sf"/>
</dbReference>
<feature type="transmembrane region" description="Helical" evidence="6">
    <location>
        <begin position="238"/>
        <end position="256"/>
    </location>
</feature>
<dbReference type="PANTHER" id="PTHR42718">
    <property type="entry name" value="MAJOR FACILITATOR SUPERFAMILY MULTIDRUG TRANSPORTER MFSC"/>
    <property type="match status" value="1"/>
</dbReference>
<feature type="transmembrane region" description="Helical" evidence="6">
    <location>
        <begin position="147"/>
        <end position="166"/>
    </location>
</feature>
<feature type="transmembrane region" description="Helical" evidence="6">
    <location>
        <begin position="172"/>
        <end position="194"/>
    </location>
</feature>
<evidence type="ECO:0000256" key="1">
    <source>
        <dbReference type="ARBA" id="ARBA00004141"/>
    </source>
</evidence>
<dbReference type="STRING" id="1122240.GCA_000620105_01871"/>
<dbReference type="GO" id="GO:0022857">
    <property type="term" value="F:transmembrane transporter activity"/>
    <property type="evidence" value="ECO:0007669"/>
    <property type="project" value="InterPro"/>
</dbReference>
<feature type="transmembrane region" description="Helical" evidence="6">
    <location>
        <begin position="60"/>
        <end position="79"/>
    </location>
</feature>
<evidence type="ECO:0000256" key="4">
    <source>
        <dbReference type="ARBA" id="ARBA00022989"/>
    </source>
</evidence>
<feature type="transmembrane region" description="Helical" evidence="6">
    <location>
        <begin position="206"/>
        <end position="226"/>
    </location>
</feature>
<dbReference type="PANTHER" id="PTHR42718:SF9">
    <property type="entry name" value="MAJOR FACILITATOR SUPERFAMILY MULTIDRUG TRANSPORTER MFSC"/>
    <property type="match status" value="1"/>
</dbReference>
<evidence type="ECO:0000313" key="8">
    <source>
        <dbReference type="EMBL" id="AVY95644.1"/>
    </source>
</evidence>
<evidence type="ECO:0000313" key="9">
    <source>
        <dbReference type="Proteomes" id="UP000244173"/>
    </source>
</evidence>
<gene>
    <name evidence="8" type="ORF">DAI18_17540</name>
</gene>
<dbReference type="Gene3D" id="1.20.1250.20">
    <property type="entry name" value="MFS general substrate transporter like domains"/>
    <property type="match status" value="1"/>
</dbReference>
<dbReference type="PROSITE" id="PS50850">
    <property type="entry name" value="MFS"/>
    <property type="match status" value="1"/>
</dbReference>
<dbReference type="InterPro" id="IPR011701">
    <property type="entry name" value="MFS"/>
</dbReference>
<evidence type="ECO:0000256" key="2">
    <source>
        <dbReference type="ARBA" id="ARBA00022448"/>
    </source>
</evidence>
<accession>A0A2S0PE38</accession>
<feature type="transmembrane region" description="Helical" evidence="6">
    <location>
        <begin position="88"/>
        <end position="107"/>
    </location>
</feature>
<dbReference type="Pfam" id="PF07690">
    <property type="entry name" value="MFS_1"/>
    <property type="match status" value="1"/>
</dbReference>
<sequence>MEISTHSPRLAQAGRAGNRAWGLVAICAGMFMVTFDGVALNLALPTIRHEFNGSVSQLEWLVTAYTLPLASLLLTTGVLGDRWGARRLFIGSLLAFALTSLLCALSLSLPQLIASRMLQGMAAAGLLPMVLSLVAKSWQNPAERARAVNTLAIAGSVAIVVGPFGGGLMTQVLGWPSIFLINLPIGLLGAWLAYRHLEQTPRRRTPLDLPGAAVGTLALTALMAGLIESNTLGRTHPLVLGLVAGGIAGILAFIRIEKRVRHPVLPLALFHNRAFGAAVAGGFAFQFSCYGLLFMLAIFVQQAWQVTPLQAGLLLLPFAIALILTTLMLNPWLLKRGARWMLWVGSAWASAGGIIMLGMSTPGTWPVLVLGTVVIAIGTGIYSPTLNVVATTTVDPACAGLASGVYNTSRQIGMAMGIAILGSLVGGTVPALAGLRAGLLLVIACLLSIVVLTRRYIRE</sequence>
<keyword evidence="5 6" id="KW-0472">Membrane</keyword>
<reference evidence="8 9" key="1">
    <citation type="submission" date="2018-04" db="EMBL/GenBank/DDBJ databases">
        <title>Denitrifier Microvirgula.</title>
        <authorList>
            <person name="Anderson E."/>
            <person name="Jang J."/>
            <person name="Ishii S."/>
        </authorList>
    </citation>
    <scope>NUCLEOTIDE SEQUENCE [LARGE SCALE GENOMIC DNA]</scope>
    <source>
        <strain evidence="8 9">BE2.4</strain>
    </source>
</reference>
<feature type="domain" description="Major facilitator superfamily (MFS) profile" evidence="7">
    <location>
        <begin position="22"/>
        <end position="456"/>
    </location>
</feature>
<feature type="transmembrane region" description="Helical" evidence="6">
    <location>
        <begin position="277"/>
        <end position="300"/>
    </location>
</feature>
<dbReference type="GO" id="GO:0016020">
    <property type="term" value="C:membrane"/>
    <property type="evidence" value="ECO:0007669"/>
    <property type="project" value="UniProtKB-SubCell"/>
</dbReference>
<feature type="transmembrane region" description="Helical" evidence="6">
    <location>
        <begin position="20"/>
        <end position="40"/>
    </location>
</feature>
<dbReference type="CDD" id="cd17321">
    <property type="entry name" value="MFS_MMR_MDR_like"/>
    <property type="match status" value="1"/>
</dbReference>
<dbReference type="EMBL" id="CP028519">
    <property type="protein sequence ID" value="AVY95644.1"/>
    <property type="molecule type" value="Genomic_DNA"/>
</dbReference>
<dbReference type="AlphaFoldDB" id="A0A2S0PE38"/>
<keyword evidence="9" id="KW-1185">Reference proteome</keyword>
<feature type="transmembrane region" description="Helical" evidence="6">
    <location>
        <begin position="439"/>
        <end position="457"/>
    </location>
</feature>
<evidence type="ECO:0000256" key="3">
    <source>
        <dbReference type="ARBA" id="ARBA00022692"/>
    </source>
</evidence>
<evidence type="ECO:0000259" key="7">
    <source>
        <dbReference type="PROSITE" id="PS50850"/>
    </source>
</evidence>